<evidence type="ECO:0000313" key="2">
    <source>
        <dbReference type="Proteomes" id="UP001259659"/>
    </source>
</evidence>
<dbReference type="Proteomes" id="UP001259659">
    <property type="component" value="Unassembled WGS sequence"/>
</dbReference>
<gene>
    <name evidence="1" type="ORF">NDI56_11335</name>
</gene>
<comment type="caution">
    <text evidence="1">The sequence shown here is derived from an EMBL/GenBank/DDBJ whole genome shotgun (WGS) entry which is preliminary data.</text>
</comment>
<organism evidence="1 2">
    <name type="scientific">Haloarcula saliterrae</name>
    <dbReference type="NCBI Taxonomy" id="2950534"/>
    <lineage>
        <taxon>Archaea</taxon>
        <taxon>Methanobacteriati</taxon>
        <taxon>Methanobacteriota</taxon>
        <taxon>Stenosarchaea group</taxon>
        <taxon>Halobacteria</taxon>
        <taxon>Halobacteriales</taxon>
        <taxon>Haloarculaceae</taxon>
        <taxon>Haloarcula</taxon>
    </lineage>
</organism>
<evidence type="ECO:0000313" key="1">
    <source>
        <dbReference type="EMBL" id="MDS0259986.1"/>
    </source>
</evidence>
<name>A0ABU2FE39_9EURY</name>
<dbReference type="EMBL" id="JAMQON010000003">
    <property type="protein sequence ID" value="MDS0259986.1"/>
    <property type="molecule type" value="Genomic_DNA"/>
</dbReference>
<keyword evidence="2" id="KW-1185">Reference proteome</keyword>
<protein>
    <submittedName>
        <fullName evidence="1">Uncharacterized protein</fullName>
    </submittedName>
</protein>
<proteinExistence type="predicted"/>
<reference evidence="1 2" key="1">
    <citation type="submission" date="2022-06" db="EMBL/GenBank/DDBJ databases">
        <title>Haloarcula sp. a new haloarchaeum isolate from saline soil.</title>
        <authorList>
            <person name="Strakova D."/>
            <person name="Galisteo C."/>
            <person name="Sanchez-Porro C."/>
            <person name="Ventosa A."/>
        </authorList>
    </citation>
    <scope>NUCLEOTIDE SEQUENCE [LARGE SCALE GENOMIC DNA]</scope>
    <source>
        <strain evidence="1 2">S1CR25-12</strain>
    </source>
</reference>
<dbReference type="RefSeq" id="WP_310919653.1">
    <property type="nucleotide sequence ID" value="NZ_JAMQON010000003.1"/>
</dbReference>
<sequence length="425" mass="45254">MSPPPDTRLSRRAALRAGAASLTAGVTALTGCSGLPPLGSKVKYGTVQAPDAGAPKYREWLPAPDAFPDTADADGGYDVHAYEPPPEDAPAWTRGSVARTLVATQSDYVGVHVDDVDTAVGISSLLESSSAVVLAGDIDRGAVTETIPETSYEPAGTENGYEIYVRPDDDRVMGVSADGLVFGSGPGARDIVATIAAARRGDGERYHEVAADFEALSAGAGSRRWTWLLPGTVRSGDQQATDTVFWDIVGRAYAFSHDDDAVYSVRTWLFPEGDEPTVGEVKTALERRARLRDADAVEVTVEGRVATMELAEPVEQFRGDTRTLVVPHVSWRVTDDAAAETVEFRHEAGDTVETERLVVKATNSDEVTDFSVDDDATDFDVGDTVEPGEVLTVSTADIESGATVRLVYRSADRNATATLAFREAP</sequence>
<dbReference type="InterPro" id="IPR006311">
    <property type="entry name" value="TAT_signal"/>
</dbReference>
<dbReference type="PROSITE" id="PS51318">
    <property type="entry name" value="TAT"/>
    <property type="match status" value="1"/>
</dbReference>
<accession>A0ABU2FE39</accession>